<evidence type="ECO:0000256" key="1">
    <source>
        <dbReference type="SAM" id="MobiDB-lite"/>
    </source>
</evidence>
<feature type="compositionally biased region" description="Polar residues" evidence="1">
    <location>
        <begin position="151"/>
        <end position="163"/>
    </location>
</feature>
<reference evidence="2" key="1">
    <citation type="submission" date="2014-09" db="EMBL/GenBank/DDBJ databases">
        <authorList>
            <person name="Magalhaes I.L.F."/>
            <person name="Oliveira U."/>
            <person name="Santos F.R."/>
            <person name="Vidigal T.H.D.A."/>
            <person name="Brescovit A.D."/>
            <person name="Santos A.J."/>
        </authorList>
    </citation>
    <scope>NUCLEOTIDE SEQUENCE</scope>
    <source>
        <tissue evidence="2">Shoot tissue taken approximately 20 cm above the soil surface</tissue>
    </source>
</reference>
<dbReference type="AlphaFoldDB" id="A0A0A8Z8S7"/>
<sequence>MELKGCCRGCCSGWLSSCCWRLGAEGGESGCWRHAVKWGGRLPLGADGVGGRMVAADYGGIRVWVTNGWRAFSGDGDPCESGIFQIEPGGSGRLWIWRRLELEEEGPARRRRISHTGRPNPTHTGEDEECGGEEEGVESRPLGSWQPKLHNPTTKATLFGQLS</sequence>
<name>A0A0A8Z8S7_ARUDO</name>
<accession>A0A0A8Z8S7</accession>
<evidence type="ECO:0000313" key="2">
    <source>
        <dbReference type="EMBL" id="JAD33105.1"/>
    </source>
</evidence>
<feature type="region of interest" description="Disordered" evidence="1">
    <location>
        <begin position="108"/>
        <end position="163"/>
    </location>
</feature>
<dbReference type="EMBL" id="GBRH01264790">
    <property type="protein sequence ID" value="JAD33105.1"/>
    <property type="molecule type" value="Transcribed_RNA"/>
</dbReference>
<proteinExistence type="predicted"/>
<organism evidence="2">
    <name type="scientific">Arundo donax</name>
    <name type="common">Giant reed</name>
    <name type="synonym">Donax arundinaceus</name>
    <dbReference type="NCBI Taxonomy" id="35708"/>
    <lineage>
        <taxon>Eukaryota</taxon>
        <taxon>Viridiplantae</taxon>
        <taxon>Streptophyta</taxon>
        <taxon>Embryophyta</taxon>
        <taxon>Tracheophyta</taxon>
        <taxon>Spermatophyta</taxon>
        <taxon>Magnoliopsida</taxon>
        <taxon>Liliopsida</taxon>
        <taxon>Poales</taxon>
        <taxon>Poaceae</taxon>
        <taxon>PACMAD clade</taxon>
        <taxon>Arundinoideae</taxon>
        <taxon>Arundineae</taxon>
        <taxon>Arundo</taxon>
    </lineage>
</organism>
<protein>
    <submittedName>
        <fullName evidence="2">Uncharacterized protein</fullName>
    </submittedName>
</protein>
<feature type="compositionally biased region" description="Acidic residues" evidence="1">
    <location>
        <begin position="126"/>
        <end position="136"/>
    </location>
</feature>
<reference evidence="2" key="2">
    <citation type="journal article" date="2015" name="Data Brief">
        <title>Shoot transcriptome of the giant reed, Arundo donax.</title>
        <authorList>
            <person name="Barrero R.A."/>
            <person name="Guerrero F.D."/>
            <person name="Moolhuijzen P."/>
            <person name="Goolsby J.A."/>
            <person name="Tidwell J."/>
            <person name="Bellgard S.E."/>
            <person name="Bellgard M.I."/>
        </authorList>
    </citation>
    <scope>NUCLEOTIDE SEQUENCE</scope>
    <source>
        <tissue evidence="2">Shoot tissue taken approximately 20 cm above the soil surface</tissue>
    </source>
</reference>